<sequence length="271" mass="31862">MLPRKKSIVFNRQKDTFLCREVIMANPFQNAKFWDEIAEKITQKYELTKPCTKRTVADRVELLLGNWKKSGNASKMKSGEKVSYTEWESLMIGITALKDQQQQEYGKRSQVDQRLHEFEAKGKGKIMCDQAMLGMKKRKKEDFSSFDEYSEHDNIQMPEINKFLLDEDEHAEHPSPHVEVEWETLGDMPDETLELAGYGITNRPKTPIAKNTSTTEKEMQKKENTTDPFLELMARKLDLDEAREKRLEREREKNEEFQNQLLSFVMKQKKE</sequence>
<protein>
    <submittedName>
        <fullName evidence="3">Uncharacterized protein</fullName>
    </submittedName>
</protein>
<evidence type="ECO:0000313" key="3">
    <source>
        <dbReference type="EMBL" id="KAK6174559.1"/>
    </source>
</evidence>
<keyword evidence="1" id="KW-0175">Coiled coil</keyword>
<dbReference type="PANTHER" id="PTHR37558">
    <property type="entry name" value="HTH CENPB-TYPE DOMAIN-CONTAINING PROTEIN"/>
    <property type="match status" value="1"/>
</dbReference>
<feature type="region of interest" description="Disordered" evidence="2">
    <location>
        <begin position="201"/>
        <end position="227"/>
    </location>
</feature>
<dbReference type="AlphaFoldDB" id="A0AAN8JHS9"/>
<feature type="compositionally biased region" description="Basic and acidic residues" evidence="2">
    <location>
        <begin position="215"/>
        <end position="225"/>
    </location>
</feature>
<organism evidence="3 4">
    <name type="scientific">Patella caerulea</name>
    <name type="common">Rayed Mediterranean limpet</name>
    <dbReference type="NCBI Taxonomy" id="87958"/>
    <lineage>
        <taxon>Eukaryota</taxon>
        <taxon>Metazoa</taxon>
        <taxon>Spiralia</taxon>
        <taxon>Lophotrochozoa</taxon>
        <taxon>Mollusca</taxon>
        <taxon>Gastropoda</taxon>
        <taxon>Patellogastropoda</taxon>
        <taxon>Patelloidea</taxon>
        <taxon>Patellidae</taxon>
        <taxon>Patella</taxon>
    </lineage>
</organism>
<feature type="coiled-coil region" evidence="1">
    <location>
        <begin position="230"/>
        <end position="260"/>
    </location>
</feature>
<reference evidence="3 4" key="1">
    <citation type="submission" date="2024-01" db="EMBL/GenBank/DDBJ databases">
        <title>The genome of the rayed Mediterranean limpet Patella caerulea (Linnaeus, 1758).</title>
        <authorList>
            <person name="Anh-Thu Weber A."/>
            <person name="Halstead-Nussloch G."/>
        </authorList>
    </citation>
    <scope>NUCLEOTIDE SEQUENCE [LARGE SCALE GENOMIC DNA]</scope>
    <source>
        <strain evidence="3">AATW-2023a</strain>
        <tissue evidence="3">Whole specimen</tissue>
    </source>
</reference>
<dbReference type="PANTHER" id="PTHR37558:SF1">
    <property type="entry name" value="HTH CENPB-TYPE DOMAIN-CONTAINING PROTEIN"/>
    <property type="match status" value="1"/>
</dbReference>
<keyword evidence="4" id="KW-1185">Reference proteome</keyword>
<name>A0AAN8JHS9_PATCE</name>
<dbReference type="EMBL" id="JAZGQO010000011">
    <property type="protein sequence ID" value="KAK6174559.1"/>
    <property type="molecule type" value="Genomic_DNA"/>
</dbReference>
<proteinExistence type="predicted"/>
<evidence type="ECO:0000256" key="1">
    <source>
        <dbReference type="SAM" id="Coils"/>
    </source>
</evidence>
<evidence type="ECO:0000256" key="2">
    <source>
        <dbReference type="SAM" id="MobiDB-lite"/>
    </source>
</evidence>
<dbReference type="Proteomes" id="UP001347796">
    <property type="component" value="Unassembled WGS sequence"/>
</dbReference>
<evidence type="ECO:0000313" key="4">
    <source>
        <dbReference type="Proteomes" id="UP001347796"/>
    </source>
</evidence>
<accession>A0AAN8JHS9</accession>
<comment type="caution">
    <text evidence="3">The sequence shown here is derived from an EMBL/GenBank/DDBJ whole genome shotgun (WGS) entry which is preliminary data.</text>
</comment>
<gene>
    <name evidence="3" type="ORF">SNE40_017809</name>
</gene>